<dbReference type="SUPFAM" id="SSF49764">
    <property type="entry name" value="HSP20-like chaperones"/>
    <property type="match status" value="1"/>
</dbReference>
<accession>A0A3M9NRJ5</accession>
<comment type="caution">
    <text evidence="4">The sequence shown here is derived from an EMBL/GenBank/DDBJ whole genome shotgun (WGS) entry which is preliminary data.</text>
</comment>
<dbReference type="PANTHER" id="PTHR11527">
    <property type="entry name" value="HEAT-SHOCK PROTEIN 20 FAMILY MEMBER"/>
    <property type="match status" value="1"/>
</dbReference>
<dbReference type="EMBL" id="RJJR01000001">
    <property type="protein sequence ID" value="RNI39917.1"/>
    <property type="molecule type" value="Genomic_DNA"/>
</dbReference>
<comment type="similarity">
    <text evidence="1 2">Belongs to the small heat shock protein (HSP20) family.</text>
</comment>
<feature type="domain" description="SHSP" evidence="3">
    <location>
        <begin position="30"/>
        <end position="142"/>
    </location>
</feature>
<evidence type="ECO:0000256" key="1">
    <source>
        <dbReference type="PROSITE-ProRule" id="PRU00285"/>
    </source>
</evidence>
<dbReference type="InterPro" id="IPR002068">
    <property type="entry name" value="A-crystallin/Hsp20_dom"/>
</dbReference>
<dbReference type="Pfam" id="PF00011">
    <property type="entry name" value="HSP20"/>
    <property type="match status" value="1"/>
</dbReference>
<protein>
    <submittedName>
        <fullName evidence="4">Hsp20/alpha crystallin family protein</fullName>
    </submittedName>
</protein>
<evidence type="ECO:0000313" key="4">
    <source>
        <dbReference type="EMBL" id="RNI39917.1"/>
    </source>
</evidence>
<sequence length="142" mass="16327">MTALKFNQPTLKTIDSFLDNLLSEMPVVNQNSNFNFPAVNITETKDNYELDLNVPGRNKEDFKITVDKNVLTVSYEKKEEQKDDSKKFIKKEFSSRSFKRSFNLDEKINAEAINAKYENGILSLTLPIKEEVKVMPKEIAVS</sequence>
<dbReference type="InterPro" id="IPR031107">
    <property type="entry name" value="Small_HSP"/>
</dbReference>
<proteinExistence type="inferred from homology"/>
<keyword evidence="5" id="KW-1185">Reference proteome</keyword>
<dbReference type="RefSeq" id="WP_123118808.1">
    <property type="nucleotide sequence ID" value="NZ_RJJR01000001.1"/>
</dbReference>
<name>A0A3M9NRJ5_9BACT</name>
<dbReference type="CDD" id="cd06464">
    <property type="entry name" value="ACD_sHsps-like"/>
    <property type="match status" value="1"/>
</dbReference>
<dbReference type="OrthoDB" id="9814487at2"/>
<evidence type="ECO:0000256" key="2">
    <source>
        <dbReference type="RuleBase" id="RU003616"/>
    </source>
</evidence>
<evidence type="ECO:0000259" key="3">
    <source>
        <dbReference type="PROSITE" id="PS01031"/>
    </source>
</evidence>
<evidence type="ECO:0000313" key="5">
    <source>
        <dbReference type="Proteomes" id="UP000267223"/>
    </source>
</evidence>
<dbReference type="Proteomes" id="UP000267223">
    <property type="component" value="Unassembled WGS sequence"/>
</dbReference>
<reference evidence="4 5" key="1">
    <citation type="submission" date="2018-11" db="EMBL/GenBank/DDBJ databases">
        <title>Draft genome sequence of Ferruginibacter sp. BO-59.</title>
        <authorList>
            <person name="Im W.T."/>
        </authorList>
    </citation>
    <scope>NUCLEOTIDE SEQUENCE [LARGE SCALE GENOMIC DNA]</scope>
    <source>
        <strain evidence="4 5">BO-59</strain>
    </source>
</reference>
<gene>
    <name evidence="4" type="ORF">EFY79_01030</name>
</gene>
<dbReference type="InterPro" id="IPR008978">
    <property type="entry name" value="HSP20-like_chaperone"/>
</dbReference>
<dbReference type="PROSITE" id="PS01031">
    <property type="entry name" value="SHSP"/>
    <property type="match status" value="1"/>
</dbReference>
<organism evidence="4 5">
    <name type="scientific">Hanamia caeni</name>
    <dbReference type="NCBI Taxonomy" id="2294116"/>
    <lineage>
        <taxon>Bacteria</taxon>
        <taxon>Pseudomonadati</taxon>
        <taxon>Bacteroidota</taxon>
        <taxon>Chitinophagia</taxon>
        <taxon>Chitinophagales</taxon>
        <taxon>Chitinophagaceae</taxon>
        <taxon>Hanamia</taxon>
    </lineage>
</organism>
<dbReference type="Gene3D" id="2.60.40.790">
    <property type="match status" value="1"/>
</dbReference>
<dbReference type="AlphaFoldDB" id="A0A3M9NRJ5"/>